<dbReference type="AlphaFoldDB" id="A0A6J4UKM0"/>
<dbReference type="EMBL" id="CADCWC010000406">
    <property type="protein sequence ID" value="CAA9550332.1"/>
    <property type="molecule type" value="Genomic_DNA"/>
</dbReference>
<gene>
    <name evidence="1" type="ORF">AVDCRST_MAG79-2646</name>
</gene>
<feature type="non-terminal residue" evidence="1">
    <location>
        <position position="38"/>
    </location>
</feature>
<name>A0A6J4UKM0_9ACTN</name>
<reference evidence="1" key="1">
    <citation type="submission" date="2020-02" db="EMBL/GenBank/DDBJ databases">
        <authorList>
            <person name="Meier V. D."/>
        </authorList>
    </citation>
    <scope>NUCLEOTIDE SEQUENCE</scope>
    <source>
        <strain evidence="1">AVDCRST_MAG79</strain>
    </source>
</reference>
<organism evidence="1">
    <name type="scientific">uncultured Thermoleophilia bacterium</name>
    <dbReference type="NCBI Taxonomy" id="1497501"/>
    <lineage>
        <taxon>Bacteria</taxon>
        <taxon>Bacillati</taxon>
        <taxon>Actinomycetota</taxon>
        <taxon>Thermoleophilia</taxon>
        <taxon>environmental samples</taxon>
    </lineage>
</organism>
<sequence length="38" mass="4151">MWSALGIVYVVWGSTYLAIRIMVETVPPLLGAGLRFGL</sequence>
<accession>A0A6J4UKM0</accession>
<evidence type="ECO:0000313" key="1">
    <source>
        <dbReference type="EMBL" id="CAA9550332.1"/>
    </source>
</evidence>
<protein>
    <submittedName>
        <fullName evidence="1">Permease of the drug/metabolite transporter (DMT) superfamily</fullName>
    </submittedName>
</protein>
<proteinExistence type="predicted"/>